<name>A0A852T1T8_9MICO</name>
<organism evidence="2 3">
    <name type="scientific">Leifsonia soli</name>
    <dbReference type="NCBI Taxonomy" id="582665"/>
    <lineage>
        <taxon>Bacteria</taxon>
        <taxon>Bacillati</taxon>
        <taxon>Actinomycetota</taxon>
        <taxon>Actinomycetes</taxon>
        <taxon>Micrococcales</taxon>
        <taxon>Microbacteriaceae</taxon>
        <taxon>Leifsonia</taxon>
    </lineage>
</organism>
<reference evidence="2 3" key="1">
    <citation type="submission" date="2020-07" db="EMBL/GenBank/DDBJ databases">
        <title>Sequencing the genomes of 1000 actinobacteria strains.</title>
        <authorList>
            <person name="Klenk H.-P."/>
        </authorList>
    </citation>
    <scope>NUCLEOTIDE SEQUENCE [LARGE SCALE GENOMIC DNA]</scope>
    <source>
        <strain evidence="2 3">DSM 23871</strain>
    </source>
</reference>
<evidence type="ECO:0000256" key="1">
    <source>
        <dbReference type="SAM" id="Phobius"/>
    </source>
</evidence>
<keyword evidence="2" id="KW-0808">Transferase</keyword>
<sequence>MSDAMTYDFTLLHGDTAAALSQILPLLLLALIVEVRRARPGWCRRTRTRAMITCFLLCFGVIETLFVVSIDGSLLPYRWSDLLAALSIFVLLAILCVFALSNPWSETRAEPPPRGSHEER</sequence>
<accession>A0A852T1T8</accession>
<gene>
    <name evidence="2" type="ORF">BJ963_002384</name>
</gene>
<keyword evidence="3" id="KW-1185">Reference proteome</keyword>
<keyword evidence="1" id="KW-0812">Transmembrane</keyword>
<proteinExistence type="predicted"/>
<dbReference type="Proteomes" id="UP000589620">
    <property type="component" value="Unassembled WGS sequence"/>
</dbReference>
<evidence type="ECO:0000313" key="2">
    <source>
        <dbReference type="EMBL" id="NYD74865.1"/>
    </source>
</evidence>
<protein>
    <submittedName>
        <fullName evidence="2">4-amino-4-deoxy-L-arabinose transferase-like glycosyltransferase</fullName>
    </submittedName>
</protein>
<feature type="transmembrane region" description="Helical" evidence="1">
    <location>
        <begin position="50"/>
        <end position="70"/>
    </location>
</feature>
<comment type="caution">
    <text evidence="2">The sequence shown here is derived from an EMBL/GenBank/DDBJ whole genome shotgun (WGS) entry which is preliminary data.</text>
</comment>
<dbReference type="AlphaFoldDB" id="A0A852T1T8"/>
<keyword evidence="1" id="KW-0472">Membrane</keyword>
<dbReference type="EMBL" id="JACCBJ010000001">
    <property type="protein sequence ID" value="NYD74865.1"/>
    <property type="molecule type" value="Genomic_DNA"/>
</dbReference>
<dbReference type="RefSeq" id="WP_218857071.1">
    <property type="nucleotide sequence ID" value="NZ_BAAAPX010000001.1"/>
</dbReference>
<evidence type="ECO:0000313" key="3">
    <source>
        <dbReference type="Proteomes" id="UP000589620"/>
    </source>
</evidence>
<keyword evidence="1" id="KW-1133">Transmembrane helix</keyword>
<feature type="transmembrane region" description="Helical" evidence="1">
    <location>
        <begin position="82"/>
        <end position="100"/>
    </location>
</feature>
<dbReference type="GO" id="GO:0016740">
    <property type="term" value="F:transferase activity"/>
    <property type="evidence" value="ECO:0007669"/>
    <property type="project" value="UniProtKB-KW"/>
</dbReference>
<feature type="transmembrane region" description="Helical" evidence="1">
    <location>
        <begin position="20"/>
        <end position="38"/>
    </location>
</feature>